<evidence type="ECO:0000256" key="7">
    <source>
        <dbReference type="ARBA" id="ARBA00022958"/>
    </source>
</evidence>
<evidence type="ECO:0000313" key="14">
    <source>
        <dbReference type="Proteomes" id="UP000247772"/>
    </source>
</evidence>
<keyword evidence="6" id="KW-0631">Potassium channel</keyword>
<comment type="catalytic activity">
    <reaction evidence="12">
        <text>K(+)(in) = K(+)(out)</text>
        <dbReference type="Rhea" id="RHEA:29463"/>
        <dbReference type="ChEBI" id="CHEBI:29103"/>
    </reaction>
</comment>
<dbReference type="AlphaFoldDB" id="A0A2V4UB79"/>
<dbReference type="GO" id="GO:0005267">
    <property type="term" value="F:potassium channel activity"/>
    <property type="evidence" value="ECO:0007669"/>
    <property type="project" value="UniProtKB-KW"/>
</dbReference>
<evidence type="ECO:0000256" key="5">
    <source>
        <dbReference type="ARBA" id="ARBA00022692"/>
    </source>
</evidence>
<comment type="caution">
    <text evidence="13">The sequence shown here is derived from an EMBL/GenBank/DDBJ whole genome shotgun (WGS) entry which is preliminary data.</text>
</comment>
<keyword evidence="4" id="KW-0633">Potassium transport</keyword>
<organism evidence="13 14">
    <name type="scientific">Paraburkholderia silvatlantica</name>
    <dbReference type="NCBI Taxonomy" id="321895"/>
    <lineage>
        <taxon>Bacteria</taxon>
        <taxon>Pseudomonadati</taxon>
        <taxon>Pseudomonadota</taxon>
        <taxon>Betaproteobacteria</taxon>
        <taxon>Burkholderiales</taxon>
        <taxon>Burkholderiaceae</taxon>
        <taxon>Paraburkholderia</taxon>
    </lineage>
</organism>
<evidence type="ECO:0000256" key="8">
    <source>
        <dbReference type="ARBA" id="ARBA00022989"/>
    </source>
</evidence>
<dbReference type="Proteomes" id="UP000247772">
    <property type="component" value="Unassembled WGS sequence"/>
</dbReference>
<dbReference type="OrthoDB" id="7626281at2"/>
<sequence length="113" mass="12619">MLFAQQKTGRRANRGIGNLDGRSCVRESKAMIDRESAVHRDDGSAPTASVHGFAETRRLEGFSDGAFAIVITLLVFEIHRPDVAFGRLAEEWLSQWSFICRMRWRSSMSASSG</sequence>
<evidence type="ECO:0000256" key="2">
    <source>
        <dbReference type="ARBA" id="ARBA00006920"/>
    </source>
</evidence>
<evidence type="ECO:0000256" key="12">
    <source>
        <dbReference type="ARBA" id="ARBA00034430"/>
    </source>
</evidence>
<comment type="similarity">
    <text evidence="2">Belongs to the TMEM175 family.</text>
</comment>
<evidence type="ECO:0000256" key="1">
    <source>
        <dbReference type="ARBA" id="ARBA00004141"/>
    </source>
</evidence>
<proteinExistence type="inferred from homology"/>
<reference evidence="13 14" key="1">
    <citation type="submission" date="2018-06" db="EMBL/GenBank/DDBJ databases">
        <title>Genomic Encyclopedia of Type Strains, Phase IV (KMG-V): Genome sequencing to study the core and pangenomes of soil and plant-associated prokaryotes.</title>
        <authorList>
            <person name="Whitman W."/>
        </authorList>
    </citation>
    <scope>NUCLEOTIDE SEQUENCE [LARGE SCALE GENOMIC DNA]</scope>
    <source>
        <strain evidence="13 14">SRCL-318</strain>
    </source>
</reference>
<evidence type="ECO:0000313" key="13">
    <source>
        <dbReference type="EMBL" id="PYE13399.1"/>
    </source>
</evidence>
<protein>
    <submittedName>
        <fullName evidence="13">Uncharacterized protein DUF1211</fullName>
    </submittedName>
</protein>
<evidence type="ECO:0000256" key="4">
    <source>
        <dbReference type="ARBA" id="ARBA00022538"/>
    </source>
</evidence>
<evidence type="ECO:0000256" key="6">
    <source>
        <dbReference type="ARBA" id="ARBA00022826"/>
    </source>
</evidence>
<dbReference type="GO" id="GO:0015252">
    <property type="term" value="F:proton channel activity"/>
    <property type="evidence" value="ECO:0007669"/>
    <property type="project" value="InterPro"/>
</dbReference>
<dbReference type="InterPro" id="IPR010617">
    <property type="entry name" value="TMEM175-like"/>
</dbReference>
<keyword evidence="7" id="KW-0630">Potassium</keyword>
<keyword evidence="5" id="KW-0812">Transmembrane</keyword>
<gene>
    <name evidence="13" type="ORF">C7410_1463</name>
</gene>
<dbReference type="Pfam" id="PF06736">
    <property type="entry name" value="TMEM175"/>
    <property type="match status" value="1"/>
</dbReference>
<keyword evidence="11" id="KW-0407">Ion channel</keyword>
<evidence type="ECO:0000256" key="3">
    <source>
        <dbReference type="ARBA" id="ARBA00022448"/>
    </source>
</evidence>
<keyword evidence="9" id="KW-0406">Ion transport</keyword>
<keyword evidence="10" id="KW-0472">Membrane</keyword>
<evidence type="ECO:0000256" key="9">
    <source>
        <dbReference type="ARBA" id="ARBA00023065"/>
    </source>
</evidence>
<accession>A0A2V4UB79</accession>
<dbReference type="EMBL" id="QJSQ01000046">
    <property type="protein sequence ID" value="PYE13399.1"/>
    <property type="molecule type" value="Genomic_DNA"/>
</dbReference>
<evidence type="ECO:0000256" key="10">
    <source>
        <dbReference type="ARBA" id="ARBA00023136"/>
    </source>
</evidence>
<evidence type="ECO:0000256" key="11">
    <source>
        <dbReference type="ARBA" id="ARBA00023303"/>
    </source>
</evidence>
<keyword evidence="3" id="KW-0813">Transport</keyword>
<dbReference type="GO" id="GO:0016020">
    <property type="term" value="C:membrane"/>
    <property type="evidence" value="ECO:0007669"/>
    <property type="project" value="UniProtKB-SubCell"/>
</dbReference>
<keyword evidence="8" id="KW-1133">Transmembrane helix</keyword>
<comment type="subcellular location">
    <subcellularLocation>
        <location evidence="1">Membrane</location>
        <topology evidence="1">Multi-pass membrane protein</topology>
    </subcellularLocation>
</comment>
<name>A0A2V4UB79_9BURK</name>